<dbReference type="Gene3D" id="3.40.50.12780">
    <property type="entry name" value="N-terminal domain of ligase-like"/>
    <property type="match status" value="1"/>
</dbReference>
<evidence type="ECO:0000259" key="2">
    <source>
        <dbReference type="Pfam" id="PF00501"/>
    </source>
</evidence>
<organism evidence="4 5">
    <name type="scientific">Actinomadura vinacea</name>
    <dbReference type="NCBI Taxonomy" id="115336"/>
    <lineage>
        <taxon>Bacteria</taxon>
        <taxon>Bacillati</taxon>
        <taxon>Actinomycetota</taxon>
        <taxon>Actinomycetes</taxon>
        <taxon>Streptosporangiales</taxon>
        <taxon>Thermomonosporaceae</taxon>
        <taxon>Actinomadura</taxon>
    </lineage>
</organism>
<dbReference type="PROSITE" id="PS00455">
    <property type="entry name" value="AMP_BINDING"/>
    <property type="match status" value="1"/>
</dbReference>
<evidence type="ECO:0000313" key="5">
    <source>
        <dbReference type="Proteomes" id="UP001501231"/>
    </source>
</evidence>
<comment type="caution">
    <text evidence="4">The sequence shown here is derived from an EMBL/GenBank/DDBJ whole genome shotgun (WGS) entry which is preliminary data.</text>
</comment>
<evidence type="ECO:0000256" key="1">
    <source>
        <dbReference type="ARBA" id="ARBA00006432"/>
    </source>
</evidence>
<accession>A0ABP5VQD7</accession>
<dbReference type="InterPro" id="IPR025110">
    <property type="entry name" value="AMP-bd_C"/>
</dbReference>
<dbReference type="InterPro" id="IPR020845">
    <property type="entry name" value="AMP-binding_CS"/>
</dbReference>
<dbReference type="Pfam" id="PF00501">
    <property type="entry name" value="AMP-binding"/>
    <property type="match status" value="1"/>
</dbReference>
<reference evidence="5" key="1">
    <citation type="journal article" date="2019" name="Int. J. Syst. Evol. Microbiol.">
        <title>The Global Catalogue of Microorganisms (GCM) 10K type strain sequencing project: providing services to taxonomists for standard genome sequencing and annotation.</title>
        <authorList>
            <consortium name="The Broad Institute Genomics Platform"/>
            <consortium name="The Broad Institute Genome Sequencing Center for Infectious Disease"/>
            <person name="Wu L."/>
            <person name="Ma J."/>
        </authorList>
    </citation>
    <scope>NUCLEOTIDE SEQUENCE [LARGE SCALE GENOMIC DNA]</scope>
    <source>
        <strain evidence="5">JCM 3325</strain>
    </source>
</reference>
<sequence length="471" mass="48296">MDLPAGDVLGKPRDGQMIRVGEHALPRAELLDRAAGVAAEIAGAEAVAVHATASLETVVAVVGGLLAGVPVVPLPPDSGPDERAHILGDSGANLLLAARGAYEPHEGAAPIVPVDELRGGGTVKSEVPGDATALILYTSGTTGAPKGVLVSRSAIAAGLDALAEAWAWTPDDVLVHGLPLFHVHGLVLGVLGALRVGSPLVHTGRPKAAAYAAAAQDDGGSLFFGVPTVWSRVCADPDAARALRGARLLVSGSAPLPVPVFERLADLTGHRPVERYGMTETLITLSARAGGDRRPGYVGLPLPGVETRLAAEDGSPVPADGETPGELHLRAPMLFGGYLNRPEATAAAFTPDGWFRTGDIAAIGPDGWHRIVGRASTDLIKSGGYRIGAGEVENALLAHPAVREAAVIGTPHPDLGEQVTAYVVADGADEQALIGFVADRLSAHKRPRVVHLVDALPRNAMGKVVKTRLGG</sequence>
<feature type="domain" description="AMP-dependent synthetase/ligase" evidence="2">
    <location>
        <begin position="40"/>
        <end position="339"/>
    </location>
</feature>
<dbReference type="RefSeq" id="WP_425547321.1">
    <property type="nucleotide sequence ID" value="NZ_BAAARW010000005.1"/>
</dbReference>
<dbReference type="Pfam" id="PF13193">
    <property type="entry name" value="AMP-binding_C"/>
    <property type="match status" value="1"/>
</dbReference>
<feature type="domain" description="AMP-binding enzyme C-terminal" evidence="3">
    <location>
        <begin position="391"/>
        <end position="463"/>
    </location>
</feature>
<evidence type="ECO:0000313" key="4">
    <source>
        <dbReference type="EMBL" id="GAA2407355.1"/>
    </source>
</evidence>
<dbReference type="InterPro" id="IPR045851">
    <property type="entry name" value="AMP-bd_C_sf"/>
</dbReference>
<dbReference type="InterPro" id="IPR000873">
    <property type="entry name" value="AMP-dep_synth/lig_dom"/>
</dbReference>
<dbReference type="Proteomes" id="UP001501231">
    <property type="component" value="Unassembled WGS sequence"/>
</dbReference>
<keyword evidence="5" id="KW-1185">Reference proteome</keyword>
<dbReference type="InterPro" id="IPR042099">
    <property type="entry name" value="ANL_N_sf"/>
</dbReference>
<name>A0ABP5VQD7_9ACTN</name>
<dbReference type="EMBL" id="BAAARW010000005">
    <property type="protein sequence ID" value="GAA2407355.1"/>
    <property type="molecule type" value="Genomic_DNA"/>
</dbReference>
<dbReference type="Gene3D" id="3.30.300.30">
    <property type="match status" value="1"/>
</dbReference>
<dbReference type="SUPFAM" id="SSF56801">
    <property type="entry name" value="Acetyl-CoA synthetase-like"/>
    <property type="match status" value="1"/>
</dbReference>
<dbReference type="NCBIfam" id="NF005858">
    <property type="entry name" value="PRK07787.1"/>
    <property type="match status" value="1"/>
</dbReference>
<comment type="similarity">
    <text evidence="1">Belongs to the ATP-dependent AMP-binding enzyme family.</text>
</comment>
<dbReference type="PANTHER" id="PTHR43201:SF8">
    <property type="entry name" value="ACYL-COA SYNTHETASE FAMILY MEMBER 3"/>
    <property type="match status" value="1"/>
</dbReference>
<dbReference type="CDD" id="cd05941">
    <property type="entry name" value="MCS"/>
    <property type="match status" value="1"/>
</dbReference>
<dbReference type="PANTHER" id="PTHR43201">
    <property type="entry name" value="ACYL-COA SYNTHETASE"/>
    <property type="match status" value="1"/>
</dbReference>
<protein>
    <submittedName>
        <fullName evidence="4">Acyl-CoA synthetase</fullName>
    </submittedName>
</protein>
<proteinExistence type="inferred from homology"/>
<evidence type="ECO:0000259" key="3">
    <source>
        <dbReference type="Pfam" id="PF13193"/>
    </source>
</evidence>
<gene>
    <name evidence="4" type="ORF">GCM10010191_14600</name>
</gene>